<dbReference type="GO" id="GO:0005576">
    <property type="term" value="C:extracellular region"/>
    <property type="evidence" value="ECO:0007669"/>
    <property type="project" value="UniProtKB-SubCell"/>
</dbReference>
<evidence type="ECO:0000256" key="2">
    <source>
        <dbReference type="ARBA" id="ARBA00022525"/>
    </source>
</evidence>
<evidence type="ECO:0000313" key="6">
    <source>
        <dbReference type="EMBL" id="KKI50431.1"/>
    </source>
</evidence>
<protein>
    <submittedName>
        <fullName evidence="6">Wall-associated protein</fullName>
    </submittedName>
</protein>
<comment type="subcellular location">
    <subcellularLocation>
        <location evidence="1">Secreted</location>
    </subcellularLocation>
</comment>
<keyword evidence="3" id="KW-0732">Signal</keyword>
<gene>
    <name evidence="6" type="ORF">CHK_2494</name>
</gene>
<feature type="compositionally biased region" description="Basic and acidic residues" evidence="4">
    <location>
        <begin position="106"/>
        <end position="115"/>
    </location>
</feature>
<dbReference type="EMBL" id="LAYJ01000112">
    <property type="protein sequence ID" value="KKI50431.1"/>
    <property type="molecule type" value="Genomic_DNA"/>
</dbReference>
<name>A0A0M2NHI8_9FIRM</name>
<evidence type="ECO:0000256" key="4">
    <source>
        <dbReference type="SAM" id="MobiDB-lite"/>
    </source>
</evidence>
<evidence type="ECO:0000313" key="7">
    <source>
        <dbReference type="Proteomes" id="UP000034076"/>
    </source>
</evidence>
<dbReference type="Pfam" id="PF24517">
    <property type="entry name" value="CBM96"/>
    <property type="match status" value="1"/>
</dbReference>
<dbReference type="NCBIfam" id="NF033679">
    <property type="entry name" value="DNRLRE_dom"/>
    <property type="match status" value="1"/>
</dbReference>
<evidence type="ECO:0000256" key="3">
    <source>
        <dbReference type="ARBA" id="ARBA00022729"/>
    </source>
</evidence>
<dbReference type="STRING" id="270498.CHK_2494"/>
<evidence type="ECO:0000259" key="5">
    <source>
        <dbReference type="Pfam" id="PF24517"/>
    </source>
</evidence>
<dbReference type="InterPro" id="IPR055372">
    <property type="entry name" value="CBM96"/>
</dbReference>
<evidence type="ECO:0000256" key="1">
    <source>
        <dbReference type="ARBA" id="ARBA00004613"/>
    </source>
</evidence>
<sequence>MQPFAVAYAESGVGRVENVAEGITVRQNWNGSKTLTMELTDEQMEAMEPDDSDALLVDRGDAITSTSETVDAEINNDFKQNDELVTVAKDGTSISIAPIVDESNFEQEKIPKSPDDLTGSEEAESAAPQNPEMPVNESEEPVQPETQEAGLTDITNEKARNSLPPEATANGEIEEIPSSEAVQEAKAAENLTPDEAAGQEPAAVPTQEASEPSATLVSEEDSKPELRKEGYSGSAFESATYEGVFDPVTDLRLKAKENGIKEDIIINEYTENNVFEYRIDLNGLTPEQKGQEILLSDSDGVTVARIAAPFMTDAAGAYSEDIAVSIRQDGNSYIIRYELSSSWLTPERAYPVIVDPSVYYDSVGAASLGLEDNYVSNTSPDTVNTYNREYFRVGNDAIAINQAYIRCVIPQDIVDKSNNILIQHAQVSMYERSGKTSGNTFSIHRVESSWNSRTITWNNSPHILDKAYDTQYVNGSGWYSWNLTEMFGEYFNTFNQVEKTDLP</sequence>
<feature type="compositionally biased region" description="Polar residues" evidence="4">
    <location>
        <begin position="207"/>
        <end position="216"/>
    </location>
</feature>
<proteinExistence type="predicted"/>
<feature type="compositionally biased region" description="Basic and acidic residues" evidence="4">
    <location>
        <begin position="220"/>
        <end position="230"/>
    </location>
</feature>
<organism evidence="6 7">
    <name type="scientific">Christensenella hongkongensis</name>
    <dbReference type="NCBI Taxonomy" id="270498"/>
    <lineage>
        <taxon>Bacteria</taxon>
        <taxon>Bacillati</taxon>
        <taxon>Bacillota</taxon>
        <taxon>Clostridia</taxon>
        <taxon>Christensenellales</taxon>
        <taxon>Christensenellaceae</taxon>
        <taxon>Christensenella</taxon>
    </lineage>
</organism>
<feature type="region of interest" description="Disordered" evidence="4">
    <location>
        <begin position="98"/>
        <end position="232"/>
    </location>
</feature>
<dbReference type="AlphaFoldDB" id="A0A0M2NHI8"/>
<accession>A0A0M2NHI8</accession>
<comment type="caution">
    <text evidence="6">The sequence shown here is derived from an EMBL/GenBank/DDBJ whole genome shotgun (WGS) entry which is preliminary data.</text>
</comment>
<keyword evidence="2" id="KW-0964">Secreted</keyword>
<dbReference type="Proteomes" id="UP000034076">
    <property type="component" value="Unassembled WGS sequence"/>
</dbReference>
<reference evidence="6 7" key="1">
    <citation type="submission" date="2015-04" db="EMBL/GenBank/DDBJ databases">
        <title>Draft genome sequence of bacteremic isolate Catabacter hongkongensis type strain HKU16T.</title>
        <authorList>
            <person name="Lau S.K."/>
            <person name="Teng J.L."/>
            <person name="Huang Y."/>
            <person name="Curreem S.O."/>
            <person name="Tsui S.K."/>
            <person name="Woo P.C."/>
        </authorList>
    </citation>
    <scope>NUCLEOTIDE SEQUENCE [LARGE SCALE GENOMIC DNA]</scope>
    <source>
        <strain evidence="6 7">HKU16</strain>
    </source>
</reference>
<feature type="domain" description="Carbohydrate-binding module family 96" evidence="5">
    <location>
        <begin position="371"/>
        <end position="486"/>
    </location>
</feature>
<keyword evidence="7" id="KW-1185">Reference proteome</keyword>